<keyword evidence="3" id="KW-0378">Hydrolase</keyword>
<evidence type="ECO:0000256" key="2">
    <source>
        <dbReference type="ARBA" id="ARBA00022723"/>
    </source>
</evidence>
<evidence type="ECO:0000313" key="4">
    <source>
        <dbReference type="EMBL" id="GGL74883.1"/>
    </source>
</evidence>
<reference evidence="4" key="1">
    <citation type="journal article" date="2014" name="Int. J. Syst. Evol. Microbiol.">
        <title>Complete genome sequence of Corynebacterium casei LMG S-19264T (=DSM 44701T), isolated from a smear-ripened cheese.</title>
        <authorList>
            <consortium name="US DOE Joint Genome Institute (JGI-PGF)"/>
            <person name="Walter F."/>
            <person name="Albersmeier A."/>
            <person name="Kalinowski J."/>
            <person name="Ruckert C."/>
        </authorList>
    </citation>
    <scope>NUCLEOTIDE SEQUENCE</scope>
    <source>
        <strain evidence="4">CGMCC 4.7306</strain>
    </source>
</reference>
<name>A0A917W6A3_9ACTN</name>
<evidence type="ECO:0000256" key="1">
    <source>
        <dbReference type="ARBA" id="ARBA00022670"/>
    </source>
</evidence>
<evidence type="ECO:0008006" key="6">
    <source>
        <dbReference type="Google" id="ProtNLM"/>
    </source>
</evidence>
<dbReference type="Proteomes" id="UP000613840">
    <property type="component" value="Unassembled WGS sequence"/>
</dbReference>
<dbReference type="NCBIfam" id="NF005478">
    <property type="entry name" value="PRK07079.1"/>
    <property type="match status" value="1"/>
</dbReference>
<dbReference type="SUPFAM" id="SSF53187">
    <property type="entry name" value="Zn-dependent exopeptidases"/>
    <property type="match status" value="1"/>
</dbReference>
<keyword evidence="2" id="KW-0479">Metal-binding</keyword>
<dbReference type="InterPro" id="IPR051458">
    <property type="entry name" value="Cyt/Met_Dipeptidase"/>
</dbReference>
<keyword evidence="5" id="KW-1185">Reference proteome</keyword>
<accession>A0A917W6A3</accession>
<evidence type="ECO:0000256" key="3">
    <source>
        <dbReference type="ARBA" id="ARBA00022801"/>
    </source>
</evidence>
<reference evidence="4" key="2">
    <citation type="submission" date="2020-09" db="EMBL/GenBank/DDBJ databases">
        <authorList>
            <person name="Sun Q."/>
            <person name="Zhou Y."/>
        </authorList>
    </citation>
    <scope>NUCLEOTIDE SEQUENCE</scope>
    <source>
        <strain evidence="4">CGMCC 4.7306</strain>
    </source>
</reference>
<dbReference type="GO" id="GO:0008233">
    <property type="term" value="F:peptidase activity"/>
    <property type="evidence" value="ECO:0007669"/>
    <property type="project" value="UniProtKB-KW"/>
</dbReference>
<protein>
    <recommendedName>
        <fullName evidence="6">Acetylornithine deacetylase/Succinyl-diaminopimelate desuccinylase</fullName>
    </recommendedName>
</protein>
<dbReference type="AlphaFoldDB" id="A0A917W6A3"/>
<dbReference type="GO" id="GO:0046872">
    <property type="term" value="F:metal ion binding"/>
    <property type="evidence" value="ECO:0007669"/>
    <property type="project" value="UniProtKB-KW"/>
</dbReference>
<dbReference type="PANTHER" id="PTHR43270">
    <property type="entry name" value="BETA-ALA-HIS DIPEPTIDASE"/>
    <property type="match status" value="1"/>
</dbReference>
<organism evidence="4 5">
    <name type="scientific">Microlunatus endophyticus</name>
    <dbReference type="NCBI Taxonomy" id="1716077"/>
    <lineage>
        <taxon>Bacteria</taxon>
        <taxon>Bacillati</taxon>
        <taxon>Actinomycetota</taxon>
        <taxon>Actinomycetes</taxon>
        <taxon>Propionibacteriales</taxon>
        <taxon>Propionibacteriaceae</taxon>
        <taxon>Microlunatus</taxon>
    </lineage>
</organism>
<dbReference type="RefSeq" id="WP_188896800.1">
    <property type="nucleotide sequence ID" value="NZ_BMMZ01000010.1"/>
</dbReference>
<dbReference type="PANTHER" id="PTHR43270:SF12">
    <property type="entry name" value="SUCCINYL-DIAMINOPIMELATE DESUCCINYLASE"/>
    <property type="match status" value="1"/>
</dbReference>
<dbReference type="Gene3D" id="3.40.630.10">
    <property type="entry name" value="Zn peptidases"/>
    <property type="match status" value="1"/>
</dbReference>
<comment type="caution">
    <text evidence="4">The sequence shown here is derived from an EMBL/GenBank/DDBJ whole genome shotgun (WGS) entry which is preliminary data.</text>
</comment>
<sequence>MTRDAVIEAATRYFDSGRFAADLGRRVAHRTESANPESLPLQLAYLDQEIVPQLRRLGCTTRIVDNPVQAWSPFLIAERLEGPERPTVLVYGHGDVVLGHPELWRDDLDPFTMSIEGDRWYGRGTADNKGQHTINFAALEEVLAVRGRLGFNLKIILDTGEETGSPGLEEICAELAEELSADLLIGSDGCRVAADQPTLFLGSRGVINFSLRLEPYAAGYHSGNWGGLIANPGTRIANAVASLVDGNGVLLVEGLRPTDIPDSVRVALDGVVVDPGDGPAIDPDWGEPGLTPAERLYAWNTLEVLAYTSGSPEAPVNAIPPSATAHCQLRFVVGTPEDDIEQILRRHLDDHGFADVALAVGHRVRATRLDPQHPLVDWAAASLKQTTGIAPVRLPNLGGTLPNAAFAHTLGLPTIWVPHSYPACGQHAADEHLLGDLARQALQSMAGLFWDLGERSPHR</sequence>
<evidence type="ECO:0000313" key="5">
    <source>
        <dbReference type="Proteomes" id="UP000613840"/>
    </source>
</evidence>
<dbReference type="Gene3D" id="3.30.70.360">
    <property type="match status" value="1"/>
</dbReference>
<proteinExistence type="predicted"/>
<dbReference type="GO" id="GO:0006508">
    <property type="term" value="P:proteolysis"/>
    <property type="evidence" value="ECO:0007669"/>
    <property type="project" value="UniProtKB-KW"/>
</dbReference>
<dbReference type="EMBL" id="BMMZ01000010">
    <property type="protein sequence ID" value="GGL74883.1"/>
    <property type="molecule type" value="Genomic_DNA"/>
</dbReference>
<keyword evidence="1" id="KW-0645">Protease</keyword>
<dbReference type="InterPro" id="IPR002933">
    <property type="entry name" value="Peptidase_M20"/>
</dbReference>
<gene>
    <name evidence="4" type="ORF">GCM10011575_36380</name>
</gene>
<dbReference type="Pfam" id="PF01546">
    <property type="entry name" value="Peptidase_M20"/>
    <property type="match status" value="1"/>
</dbReference>